<keyword evidence="2" id="KW-0812">Transmembrane</keyword>
<name>A0AA39RG57_ACESA</name>
<sequence length="91" mass="10381">MSISNHMQLIFIPTPFLFLFILLSIFSGFNRNLQDSSLPFEILNDSRNSECGLSGGGWRTWNENGRKREGSHLTSYKSSGYQRDHNQTGHS</sequence>
<reference evidence="3" key="1">
    <citation type="journal article" date="2022" name="Plant J.">
        <title>Strategies of tolerance reflected in two North American maple genomes.</title>
        <authorList>
            <person name="McEvoy S.L."/>
            <person name="Sezen U.U."/>
            <person name="Trouern-Trend A."/>
            <person name="McMahon S.M."/>
            <person name="Schaberg P.G."/>
            <person name="Yang J."/>
            <person name="Wegrzyn J.L."/>
            <person name="Swenson N.G."/>
        </authorList>
    </citation>
    <scope>NUCLEOTIDE SEQUENCE</scope>
    <source>
        <strain evidence="3">NS2018</strain>
    </source>
</reference>
<evidence type="ECO:0008006" key="5">
    <source>
        <dbReference type="Google" id="ProtNLM"/>
    </source>
</evidence>
<keyword evidence="2" id="KW-1133">Transmembrane helix</keyword>
<proteinExistence type="predicted"/>
<evidence type="ECO:0000256" key="2">
    <source>
        <dbReference type="SAM" id="Phobius"/>
    </source>
</evidence>
<keyword evidence="2" id="KW-0472">Membrane</keyword>
<feature type="transmembrane region" description="Helical" evidence="2">
    <location>
        <begin position="6"/>
        <end position="29"/>
    </location>
</feature>
<comment type="caution">
    <text evidence="3">The sequence shown here is derived from an EMBL/GenBank/DDBJ whole genome shotgun (WGS) entry which is preliminary data.</text>
</comment>
<feature type="compositionally biased region" description="Basic and acidic residues" evidence="1">
    <location>
        <begin position="82"/>
        <end position="91"/>
    </location>
</feature>
<dbReference type="Proteomes" id="UP001168877">
    <property type="component" value="Unassembled WGS sequence"/>
</dbReference>
<reference evidence="3" key="2">
    <citation type="submission" date="2023-06" db="EMBL/GenBank/DDBJ databases">
        <authorList>
            <person name="Swenson N.G."/>
            <person name="Wegrzyn J.L."/>
            <person name="Mcevoy S.L."/>
        </authorList>
    </citation>
    <scope>NUCLEOTIDE SEQUENCE</scope>
    <source>
        <strain evidence="3">NS2018</strain>
        <tissue evidence="3">Leaf</tissue>
    </source>
</reference>
<dbReference type="AlphaFoldDB" id="A0AA39RG57"/>
<evidence type="ECO:0000256" key="1">
    <source>
        <dbReference type="SAM" id="MobiDB-lite"/>
    </source>
</evidence>
<evidence type="ECO:0000313" key="4">
    <source>
        <dbReference type="Proteomes" id="UP001168877"/>
    </source>
</evidence>
<organism evidence="3 4">
    <name type="scientific">Acer saccharum</name>
    <name type="common">Sugar maple</name>
    <dbReference type="NCBI Taxonomy" id="4024"/>
    <lineage>
        <taxon>Eukaryota</taxon>
        <taxon>Viridiplantae</taxon>
        <taxon>Streptophyta</taxon>
        <taxon>Embryophyta</taxon>
        <taxon>Tracheophyta</taxon>
        <taxon>Spermatophyta</taxon>
        <taxon>Magnoliopsida</taxon>
        <taxon>eudicotyledons</taxon>
        <taxon>Gunneridae</taxon>
        <taxon>Pentapetalae</taxon>
        <taxon>rosids</taxon>
        <taxon>malvids</taxon>
        <taxon>Sapindales</taxon>
        <taxon>Sapindaceae</taxon>
        <taxon>Hippocastanoideae</taxon>
        <taxon>Acereae</taxon>
        <taxon>Acer</taxon>
    </lineage>
</organism>
<feature type="region of interest" description="Disordered" evidence="1">
    <location>
        <begin position="64"/>
        <end position="91"/>
    </location>
</feature>
<evidence type="ECO:0000313" key="3">
    <source>
        <dbReference type="EMBL" id="KAK0572931.1"/>
    </source>
</evidence>
<gene>
    <name evidence="3" type="ORF">LWI29_000585</name>
</gene>
<keyword evidence="4" id="KW-1185">Reference proteome</keyword>
<accession>A0AA39RG57</accession>
<dbReference type="EMBL" id="JAUESC010000387">
    <property type="protein sequence ID" value="KAK0572931.1"/>
    <property type="molecule type" value="Genomic_DNA"/>
</dbReference>
<feature type="compositionally biased region" description="Polar residues" evidence="1">
    <location>
        <begin position="72"/>
        <end position="81"/>
    </location>
</feature>
<protein>
    <recommendedName>
        <fullName evidence="5">Transmembrane protein</fullName>
    </recommendedName>
</protein>